<feature type="domain" description="Condensation" evidence="1">
    <location>
        <begin position="33"/>
        <end position="335"/>
    </location>
</feature>
<dbReference type="GO" id="GO:0008610">
    <property type="term" value="P:lipid biosynthetic process"/>
    <property type="evidence" value="ECO:0007669"/>
    <property type="project" value="UniProtKB-ARBA"/>
</dbReference>
<reference evidence="2" key="1">
    <citation type="submission" date="2021-04" db="EMBL/GenBank/DDBJ databases">
        <title>Genomic sequence of Actinosynnema pretiosum subsp. pretiosum ATCC 31280 (C-14919).</title>
        <authorList>
            <person name="Bai L."/>
            <person name="Wang X."/>
            <person name="Xiao Y."/>
        </authorList>
    </citation>
    <scope>NUCLEOTIDE SEQUENCE</scope>
    <source>
        <strain evidence="2">ATCC 31280</strain>
    </source>
</reference>
<dbReference type="InterPro" id="IPR001242">
    <property type="entry name" value="Condensation_dom"/>
</dbReference>
<dbReference type="GO" id="GO:0009239">
    <property type="term" value="P:enterobactin biosynthetic process"/>
    <property type="evidence" value="ECO:0007669"/>
    <property type="project" value="TreeGrafter"/>
</dbReference>
<evidence type="ECO:0000259" key="1">
    <source>
        <dbReference type="Pfam" id="PF00668"/>
    </source>
</evidence>
<dbReference type="GO" id="GO:0031177">
    <property type="term" value="F:phosphopantetheine binding"/>
    <property type="evidence" value="ECO:0007669"/>
    <property type="project" value="TreeGrafter"/>
</dbReference>
<dbReference type="EMBL" id="CP073249">
    <property type="protein sequence ID" value="QUF03719.1"/>
    <property type="molecule type" value="Genomic_DNA"/>
</dbReference>
<proteinExistence type="predicted"/>
<dbReference type="GO" id="GO:0005829">
    <property type="term" value="C:cytosol"/>
    <property type="evidence" value="ECO:0007669"/>
    <property type="project" value="TreeGrafter"/>
</dbReference>
<dbReference type="Gene3D" id="3.30.559.10">
    <property type="entry name" value="Chloramphenicol acetyltransferase-like domain"/>
    <property type="match status" value="1"/>
</dbReference>
<sequence>MSAPGGLDPLRARLVALLTSGSHPAAPGQRQMLAAVRDGRSPHVDLVAARVDGPVDHTALRRALDGLVRAHEALRTHFTDGPEPRMVVRPPEPAELVLGATTGPEDAARHAQALLATPLDVRTPAPHRALLLTSAPDSHVLLAAVPHLLFDDHSHGVYLRDLATLLRGAEPPARGAYRDHAVEQAALLADGSAVRRRAAALAPPLPAATWPNTPERRSYRQRVLADHWSAHWVDQATRNLATRGATLTMACAAGWAAALHAVTGLDDVRIGTSLANRSDPAHLGTIGLFATMSVLRLTVSGRDTAGELLAKARRAALAALADGHVPLAPVLAELRGAHPGFRASGLFEATLAVTGHHPVLDAGPGVALHPVDGFDVDEGARPAFQPAQLAVRVGAPGEGVEVRLGHDRDLLAPGHAEAMARLLRAFLLADPARTVADLAEEALHG</sequence>
<dbReference type="Pfam" id="PF00668">
    <property type="entry name" value="Condensation"/>
    <property type="match status" value="1"/>
</dbReference>
<dbReference type="SUPFAM" id="SSF52777">
    <property type="entry name" value="CoA-dependent acyltransferases"/>
    <property type="match status" value="2"/>
</dbReference>
<dbReference type="Proteomes" id="UP000677152">
    <property type="component" value="Chromosome"/>
</dbReference>
<gene>
    <name evidence="2" type="ORF">KCV87_30840</name>
</gene>
<protein>
    <recommendedName>
        <fullName evidence="1">Condensation domain-containing protein</fullName>
    </recommendedName>
</protein>
<evidence type="ECO:0000313" key="3">
    <source>
        <dbReference type="Proteomes" id="UP000677152"/>
    </source>
</evidence>
<dbReference type="GO" id="GO:0009366">
    <property type="term" value="C:enterobactin synthetase complex"/>
    <property type="evidence" value="ECO:0007669"/>
    <property type="project" value="TreeGrafter"/>
</dbReference>
<name>A0AA45L585_9PSEU</name>
<organism evidence="2 3">
    <name type="scientific">Actinosynnema pretiosum subsp. pretiosum</name>
    <dbReference type="NCBI Taxonomy" id="103721"/>
    <lineage>
        <taxon>Bacteria</taxon>
        <taxon>Bacillati</taxon>
        <taxon>Actinomycetota</taxon>
        <taxon>Actinomycetes</taxon>
        <taxon>Pseudonocardiales</taxon>
        <taxon>Pseudonocardiaceae</taxon>
        <taxon>Actinosynnema</taxon>
    </lineage>
</organism>
<accession>A0AA45L585</accession>
<evidence type="ECO:0000313" key="2">
    <source>
        <dbReference type="EMBL" id="QUF03719.1"/>
    </source>
</evidence>
<dbReference type="GO" id="GO:0047527">
    <property type="term" value="F:2,3-dihydroxybenzoate-serine ligase activity"/>
    <property type="evidence" value="ECO:0007669"/>
    <property type="project" value="TreeGrafter"/>
</dbReference>
<dbReference type="InterPro" id="IPR023213">
    <property type="entry name" value="CAT-like_dom_sf"/>
</dbReference>
<dbReference type="PANTHER" id="PTHR45527:SF1">
    <property type="entry name" value="FATTY ACID SYNTHASE"/>
    <property type="match status" value="1"/>
</dbReference>
<dbReference type="Gene3D" id="3.30.559.30">
    <property type="entry name" value="Nonribosomal peptide synthetase, condensation domain"/>
    <property type="match status" value="1"/>
</dbReference>
<dbReference type="GO" id="GO:0043041">
    <property type="term" value="P:amino acid activation for nonribosomal peptide biosynthetic process"/>
    <property type="evidence" value="ECO:0007669"/>
    <property type="project" value="TreeGrafter"/>
</dbReference>
<dbReference type="AlphaFoldDB" id="A0AA45L585"/>
<dbReference type="PANTHER" id="PTHR45527">
    <property type="entry name" value="NONRIBOSOMAL PEPTIDE SYNTHETASE"/>
    <property type="match status" value="1"/>
</dbReference>